<dbReference type="Proteomes" id="UP000187203">
    <property type="component" value="Unassembled WGS sequence"/>
</dbReference>
<name>A0A1R3KVQ0_9ROSI</name>
<organism evidence="1 2">
    <name type="scientific">Corchorus olitorius</name>
    <dbReference type="NCBI Taxonomy" id="93759"/>
    <lineage>
        <taxon>Eukaryota</taxon>
        <taxon>Viridiplantae</taxon>
        <taxon>Streptophyta</taxon>
        <taxon>Embryophyta</taxon>
        <taxon>Tracheophyta</taxon>
        <taxon>Spermatophyta</taxon>
        <taxon>Magnoliopsida</taxon>
        <taxon>eudicotyledons</taxon>
        <taxon>Gunneridae</taxon>
        <taxon>Pentapetalae</taxon>
        <taxon>rosids</taxon>
        <taxon>malvids</taxon>
        <taxon>Malvales</taxon>
        <taxon>Malvaceae</taxon>
        <taxon>Grewioideae</taxon>
        <taxon>Apeibeae</taxon>
        <taxon>Corchorus</taxon>
    </lineage>
</organism>
<accession>A0A1R3KVQ0</accession>
<comment type="caution">
    <text evidence="1">The sequence shown here is derived from an EMBL/GenBank/DDBJ whole genome shotgun (WGS) entry which is preliminary data.</text>
</comment>
<protein>
    <submittedName>
        <fullName evidence="1">Uncharacterized protein</fullName>
    </submittedName>
</protein>
<evidence type="ECO:0000313" key="1">
    <source>
        <dbReference type="EMBL" id="OMP11117.1"/>
    </source>
</evidence>
<sequence length="236" mass="27468">MQHEWVRVFQELVYSAKFLEIKKAELYVVTAQYLLLSAPTPSYTIKEMTFVICLDIIRDDVYAIIDFDLSLLFNGVNLSFAAYVLKEDGRLNHNNDLLRKHSGVVVRRHEDASKVIWIDWVKDFFYDLSNVAQQMRHSFMATLLAPASEWYHWDIGMKLRGALRKDVISRGLDGSIIYYGAVKFVVKMPATHTFHYLKGKNLKMQWWRAHRAKVGQLVVKYPNNIDSTHSILEIVV</sequence>
<gene>
    <name evidence="1" type="ORF">COLO4_04016</name>
</gene>
<proteinExistence type="predicted"/>
<evidence type="ECO:0000313" key="2">
    <source>
        <dbReference type="Proteomes" id="UP000187203"/>
    </source>
</evidence>
<keyword evidence="2" id="KW-1185">Reference proteome</keyword>
<reference evidence="2" key="1">
    <citation type="submission" date="2013-09" db="EMBL/GenBank/DDBJ databases">
        <title>Corchorus olitorius genome sequencing.</title>
        <authorList>
            <person name="Alam M."/>
            <person name="Haque M.S."/>
            <person name="Islam M.S."/>
            <person name="Emdad E.M."/>
            <person name="Islam M.M."/>
            <person name="Ahmed B."/>
            <person name="Halim A."/>
            <person name="Hossen Q.M.M."/>
            <person name="Hossain M.Z."/>
            <person name="Ahmed R."/>
            <person name="Khan M.M."/>
            <person name="Islam R."/>
            <person name="Rashid M.M."/>
            <person name="Khan S.A."/>
            <person name="Rahman M.S."/>
            <person name="Alam M."/>
            <person name="Yahiya A.S."/>
            <person name="Khan M.S."/>
            <person name="Azam M.S."/>
            <person name="Haque T."/>
            <person name="Lashkar M.Z.H."/>
            <person name="Akhand A.I."/>
            <person name="Morshed G."/>
            <person name="Roy S."/>
            <person name="Uddin K.S."/>
            <person name="Rabeya T."/>
            <person name="Hossain A.S."/>
            <person name="Chowdhury A."/>
            <person name="Snigdha A.R."/>
            <person name="Mortoza M.S."/>
            <person name="Matin S.A."/>
            <person name="Hoque S.M.E."/>
            <person name="Islam M.K."/>
            <person name="Roy D.K."/>
            <person name="Haider R."/>
            <person name="Moosa M.M."/>
            <person name="Elias S.M."/>
            <person name="Hasan A.M."/>
            <person name="Jahan S."/>
            <person name="Shafiuddin M."/>
            <person name="Mahmood N."/>
            <person name="Shommy N.S."/>
        </authorList>
    </citation>
    <scope>NUCLEOTIDE SEQUENCE [LARGE SCALE GENOMIC DNA]</scope>
    <source>
        <strain evidence="2">cv. O-4</strain>
    </source>
</reference>
<dbReference type="EMBL" id="AWUE01010920">
    <property type="protein sequence ID" value="OMP11117.1"/>
    <property type="molecule type" value="Genomic_DNA"/>
</dbReference>
<dbReference type="AlphaFoldDB" id="A0A1R3KVQ0"/>